<dbReference type="InterPro" id="IPR002656">
    <property type="entry name" value="Acyl_transf_3_dom"/>
</dbReference>
<dbReference type="Proteomes" id="UP000247892">
    <property type="component" value="Unassembled WGS sequence"/>
</dbReference>
<dbReference type="InterPro" id="IPR050623">
    <property type="entry name" value="Glucan_succinyl_AcylTrfase"/>
</dbReference>
<gene>
    <name evidence="3" type="ORF">BA062_14130</name>
</gene>
<dbReference type="RefSeq" id="WP_110336534.1">
    <property type="nucleotide sequence ID" value="NZ_MASU01000005.1"/>
</dbReference>
<feature type="transmembrane region" description="Helical" evidence="1">
    <location>
        <begin position="312"/>
        <end position="337"/>
    </location>
</feature>
<proteinExistence type="predicted"/>
<feature type="transmembrane region" description="Helical" evidence="1">
    <location>
        <begin position="209"/>
        <end position="226"/>
    </location>
</feature>
<name>A0A318LPP8_9PSEU</name>
<keyword evidence="1" id="KW-1133">Transmembrane helix</keyword>
<sequence>MVATPERLGAERLAAADNLRAMLVAWIIGGHALLGYSAIGGWAYDELNEVTFSPGAERVLITILGPSALFFLGAFFLIAGLFTPGSRERRGTRAFVTHRTVRLGIPFLASLLLVWPLTLWLAYRATGEHVSYWWLLTGRPRLLDSGSLWFVAVLLIFSFAYATVARPRPARAVPGGRTVLGLVLVLALTTFAVRLWVAARDRELFDLHVWLWPQLAAMFWLGAAQAHTGLASRVPDRLYRCCGVALAGVVLSVPVLAVAAGVTDVAAGSAVFLGGPRWEALLFATVEAALVVPGSIWLLGVAQRHLHRTSGFASAAARASFAAFILQGPVLIALATAARPLPMPAGVKAPLVAVCAIACCFGLGRLAVTRTPLGALL</sequence>
<feature type="transmembrane region" description="Helical" evidence="1">
    <location>
        <begin position="280"/>
        <end position="300"/>
    </location>
</feature>
<feature type="transmembrane region" description="Helical" evidence="1">
    <location>
        <begin position="238"/>
        <end position="260"/>
    </location>
</feature>
<dbReference type="AlphaFoldDB" id="A0A318LPP8"/>
<keyword evidence="1" id="KW-0472">Membrane</keyword>
<dbReference type="PANTHER" id="PTHR36927">
    <property type="entry name" value="BLR4337 PROTEIN"/>
    <property type="match status" value="1"/>
</dbReference>
<evidence type="ECO:0000313" key="3">
    <source>
        <dbReference type="EMBL" id="PXY36522.1"/>
    </source>
</evidence>
<feature type="transmembrane region" description="Helical" evidence="1">
    <location>
        <begin position="59"/>
        <end position="82"/>
    </location>
</feature>
<dbReference type="Pfam" id="PF01757">
    <property type="entry name" value="Acyl_transf_3"/>
    <property type="match status" value="1"/>
</dbReference>
<dbReference type="OrthoDB" id="7375713at2"/>
<feature type="transmembrane region" description="Helical" evidence="1">
    <location>
        <begin position="103"/>
        <end position="126"/>
    </location>
</feature>
<protein>
    <recommendedName>
        <fullName evidence="2">Acyltransferase 3 domain-containing protein</fullName>
    </recommendedName>
</protein>
<organism evidence="3 4">
    <name type="scientific">Prauserella flavalba</name>
    <dbReference type="NCBI Taxonomy" id="1477506"/>
    <lineage>
        <taxon>Bacteria</taxon>
        <taxon>Bacillati</taxon>
        <taxon>Actinomycetota</taxon>
        <taxon>Actinomycetes</taxon>
        <taxon>Pseudonocardiales</taxon>
        <taxon>Pseudonocardiaceae</taxon>
        <taxon>Prauserella</taxon>
    </lineage>
</organism>
<feature type="transmembrane region" description="Helical" evidence="1">
    <location>
        <begin position="349"/>
        <end position="368"/>
    </location>
</feature>
<comment type="caution">
    <text evidence="3">The sequence shown here is derived from an EMBL/GenBank/DDBJ whole genome shotgun (WGS) entry which is preliminary data.</text>
</comment>
<evidence type="ECO:0000259" key="2">
    <source>
        <dbReference type="Pfam" id="PF01757"/>
    </source>
</evidence>
<evidence type="ECO:0000256" key="1">
    <source>
        <dbReference type="SAM" id="Phobius"/>
    </source>
</evidence>
<feature type="transmembrane region" description="Helical" evidence="1">
    <location>
        <begin position="146"/>
        <end position="164"/>
    </location>
</feature>
<dbReference type="EMBL" id="MASU01000005">
    <property type="protein sequence ID" value="PXY36522.1"/>
    <property type="molecule type" value="Genomic_DNA"/>
</dbReference>
<accession>A0A318LPP8</accession>
<dbReference type="GO" id="GO:0016747">
    <property type="term" value="F:acyltransferase activity, transferring groups other than amino-acyl groups"/>
    <property type="evidence" value="ECO:0007669"/>
    <property type="project" value="InterPro"/>
</dbReference>
<feature type="transmembrane region" description="Helical" evidence="1">
    <location>
        <begin position="176"/>
        <end position="197"/>
    </location>
</feature>
<feature type="domain" description="Acyltransferase 3" evidence="2">
    <location>
        <begin position="15"/>
        <end position="363"/>
    </location>
</feature>
<keyword evidence="1" id="KW-0812">Transmembrane</keyword>
<keyword evidence="4" id="KW-1185">Reference proteome</keyword>
<feature type="transmembrane region" description="Helical" evidence="1">
    <location>
        <begin position="21"/>
        <end position="39"/>
    </location>
</feature>
<reference evidence="3 4" key="1">
    <citation type="submission" date="2016-07" db="EMBL/GenBank/DDBJ databases">
        <title>Draft genome sequence of Prauserella sp. YIM 121212, isolated from alkaline soil.</title>
        <authorList>
            <person name="Ruckert C."/>
            <person name="Albersmeier A."/>
            <person name="Jiang C.-L."/>
            <person name="Jiang Y."/>
            <person name="Kalinowski J."/>
            <person name="Schneider O."/>
            <person name="Winkler A."/>
            <person name="Zotchev S.B."/>
        </authorList>
    </citation>
    <scope>NUCLEOTIDE SEQUENCE [LARGE SCALE GENOMIC DNA]</scope>
    <source>
        <strain evidence="3 4">YIM 121212</strain>
    </source>
</reference>
<evidence type="ECO:0000313" key="4">
    <source>
        <dbReference type="Proteomes" id="UP000247892"/>
    </source>
</evidence>